<name>A0A178VUY4_ARATH</name>
<keyword evidence="4 8" id="KW-0548">Nucleotidyltransferase</keyword>
<keyword evidence="2 8" id="KW-0696">RNA-directed RNA polymerase</keyword>
<evidence type="ECO:0000256" key="9">
    <source>
        <dbReference type="SAM" id="MobiDB-lite"/>
    </source>
</evidence>
<evidence type="ECO:0000259" key="11">
    <source>
        <dbReference type="Pfam" id="PF26253"/>
    </source>
</evidence>
<evidence type="ECO:0000256" key="6">
    <source>
        <dbReference type="ARBA" id="ARBA00023158"/>
    </source>
</evidence>
<keyword evidence="6 8" id="KW-0943">RNA-mediated gene silencing</keyword>
<feature type="domain" description="RDRP core" evidence="10">
    <location>
        <begin position="6"/>
        <end position="280"/>
    </location>
</feature>
<dbReference type="PANTHER" id="PTHR23079">
    <property type="entry name" value="RNA-DEPENDENT RNA POLYMERASE"/>
    <property type="match status" value="1"/>
</dbReference>
<dbReference type="Pfam" id="PF05183">
    <property type="entry name" value="RdRP"/>
    <property type="match status" value="1"/>
</dbReference>
<reference evidence="13" key="1">
    <citation type="journal article" date="2016" name="Proc. Natl. Acad. Sci. U.S.A.">
        <title>Chromosome-level assembly of Arabidopsis thaliana Ler reveals the extent of translocation and inversion polymorphisms.</title>
        <authorList>
            <person name="Zapata L."/>
            <person name="Ding J."/>
            <person name="Willing E.M."/>
            <person name="Hartwig B."/>
            <person name="Bezdan D."/>
            <person name="Jiao W.B."/>
            <person name="Patel V."/>
            <person name="Velikkakam James G."/>
            <person name="Koornneef M."/>
            <person name="Ossowski S."/>
            <person name="Schneeberger K."/>
        </authorList>
    </citation>
    <scope>NUCLEOTIDE SEQUENCE [LARGE SCALE GENOMIC DNA]</scope>
    <source>
        <strain evidence="13">cv. Landsberg erecta</strain>
    </source>
</reference>
<dbReference type="PANTHER" id="PTHR23079:SF55">
    <property type="entry name" value="RNA-DIRECTED RNA POLYMERASE"/>
    <property type="match status" value="1"/>
</dbReference>
<comment type="catalytic activity">
    <reaction evidence="7 8">
        <text>RNA(n) + a ribonucleoside 5'-triphosphate = RNA(n+1) + diphosphate</text>
        <dbReference type="Rhea" id="RHEA:21248"/>
        <dbReference type="Rhea" id="RHEA-COMP:14527"/>
        <dbReference type="Rhea" id="RHEA-COMP:17342"/>
        <dbReference type="ChEBI" id="CHEBI:33019"/>
        <dbReference type="ChEBI" id="CHEBI:61557"/>
        <dbReference type="ChEBI" id="CHEBI:140395"/>
        <dbReference type="EC" id="2.7.7.48"/>
    </reaction>
</comment>
<evidence type="ECO:0000313" key="12">
    <source>
        <dbReference type="EMBL" id="OAP09634.1"/>
    </source>
</evidence>
<comment type="caution">
    <text evidence="12">The sequence shown here is derived from an EMBL/GenBank/DDBJ whole genome shotgun (WGS) entry which is preliminary data.</text>
</comment>
<dbReference type="InterPro" id="IPR057596">
    <property type="entry name" value="RDRP_core"/>
</dbReference>
<evidence type="ECO:0000256" key="2">
    <source>
        <dbReference type="ARBA" id="ARBA00022484"/>
    </source>
</evidence>
<dbReference type="EC" id="2.7.7.48" evidence="8"/>
<dbReference type="Pfam" id="PF26253">
    <property type="entry name" value="RdRP_head"/>
    <property type="match status" value="1"/>
</dbReference>
<comment type="function">
    <text evidence="8">Probably involved in the RNA silencing pathway and required for the generation of small interfering RNAs (siRNAs).</text>
</comment>
<evidence type="ECO:0000256" key="3">
    <source>
        <dbReference type="ARBA" id="ARBA00022679"/>
    </source>
</evidence>
<protein>
    <recommendedName>
        <fullName evidence="8">RNA-dependent RNA polymerase</fullName>
        <ecNumber evidence="8">2.7.7.48</ecNumber>
    </recommendedName>
</protein>
<evidence type="ECO:0000259" key="10">
    <source>
        <dbReference type="Pfam" id="PF05183"/>
    </source>
</evidence>
<organism evidence="12 13">
    <name type="scientific">Arabidopsis thaliana</name>
    <name type="common">Mouse-ear cress</name>
    <dbReference type="NCBI Taxonomy" id="3702"/>
    <lineage>
        <taxon>Eukaryota</taxon>
        <taxon>Viridiplantae</taxon>
        <taxon>Streptophyta</taxon>
        <taxon>Embryophyta</taxon>
        <taxon>Tracheophyta</taxon>
        <taxon>Spermatophyta</taxon>
        <taxon>Magnoliopsida</taxon>
        <taxon>eudicotyledons</taxon>
        <taxon>Gunneridae</taxon>
        <taxon>Pentapetalae</taxon>
        <taxon>rosids</taxon>
        <taxon>malvids</taxon>
        <taxon>Brassicales</taxon>
        <taxon>Brassicaceae</taxon>
        <taxon>Camelineae</taxon>
        <taxon>Arabidopsis</taxon>
    </lineage>
</organism>
<keyword evidence="3 8" id="KW-0808">Transferase</keyword>
<dbReference type="InterPro" id="IPR007855">
    <property type="entry name" value="RDRP"/>
</dbReference>
<dbReference type="Proteomes" id="UP000078284">
    <property type="component" value="Chromosome 2"/>
</dbReference>
<evidence type="ECO:0000256" key="5">
    <source>
        <dbReference type="ARBA" id="ARBA00022884"/>
    </source>
</evidence>
<evidence type="ECO:0000256" key="1">
    <source>
        <dbReference type="ARBA" id="ARBA00005762"/>
    </source>
</evidence>
<evidence type="ECO:0000256" key="8">
    <source>
        <dbReference type="RuleBase" id="RU363098"/>
    </source>
</evidence>
<dbReference type="AlphaFoldDB" id="A0A178VUY4"/>
<accession>A0A178VUY4</accession>
<comment type="similarity">
    <text evidence="1 8">Belongs to the RdRP family.</text>
</comment>
<evidence type="ECO:0000256" key="4">
    <source>
        <dbReference type="ARBA" id="ARBA00022695"/>
    </source>
</evidence>
<evidence type="ECO:0000256" key="7">
    <source>
        <dbReference type="ARBA" id="ARBA00048744"/>
    </source>
</evidence>
<dbReference type="GO" id="GO:0031047">
    <property type="term" value="P:regulatory ncRNA-mediated gene silencing"/>
    <property type="evidence" value="ECO:0007669"/>
    <property type="project" value="UniProtKB-KW"/>
</dbReference>
<dbReference type="GO" id="GO:0003968">
    <property type="term" value="F:RNA-directed RNA polymerase activity"/>
    <property type="evidence" value="ECO:0007669"/>
    <property type="project" value="UniProtKB-KW"/>
</dbReference>
<evidence type="ECO:0000313" key="13">
    <source>
        <dbReference type="Proteomes" id="UP000078284"/>
    </source>
</evidence>
<feature type="region of interest" description="Disordered" evidence="9">
    <location>
        <begin position="356"/>
        <end position="379"/>
    </location>
</feature>
<dbReference type="InterPro" id="IPR058752">
    <property type="entry name" value="RDRP_C_head"/>
</dbReference>
<feature type="domain" description="RDRP C-terminal head" evidence="11">
    <location>
        <begin position="300"/>
        <end position="368"/>
    </location>
</feature>
<dbReference type="GO" id="GO:0003723">
    <property type="term" value="F:RNA binding"/>
    <property type="evidence" value="ECO:0007669"/>
    <property type="project" value="UniProtKB-KW"/>
</dbReference>
<dbReference type="EMBL" id="LUHQ01000002">
    <property type="protein sequence ID" value="OAP09634.1"/>
    <property type="molecule type" value="Genomic_DNA"/>
</dbReference>
<sequence length="379" mass="43025">MDDQNAAQMILVGIPLDEPHLKNYLSILLKTEKNDLKAGKLPVTESYYLMGTVDPTGALKEDEVCVILESGQISGEVLVYRNPGLHFGDIHILKATYVKALEEYVGNSKFAVFFPQKGPRSLGDEIAGGDFDGDMYFISRNPELLENFKPSEPWVSLTPPSKSNSGRAPSQLSPEELEEELFEMFLTAGFHASNVIGIAADSWLTIMDRFLILGDDRAEEKAEMKKKMLELIDIYYDALDAPKKGDKVYLPNKLKPDIFPHYMERDKKFQSTSILGLIYDFVKSQTTEEPSPSSEISKLPCFEDEPVSEFHMQKCRLWYDNYRTEMTQAMKTDKDESANEVIQRYKQVRSSIRCHHSGDSVKSKSKDLTSRLHESPMFC</sequence>
<gene>
    <name evidence="12" type="ordered locus">AXX17_At2g15270</name>
</gene>
<keyword evidence="5 8" id="KW-0694">RNA-binding</keyword>
<proteinExistence type="inferred from homology"/>